<evidence type="ECO:0000313" key="12">
    <source>
        <dbReference type="Proteomes" id="UP000887561"/>
    </source>
</evidence>
<dbReference type="Gene3D" id="3.10.20.90">
    <property type="entry name" value="Phosphatidylinositol 3-kinase Catalytic Subunit, Chain A, domain 1"/>
    <property type="match status" value="2"/>
</dbReference>
<dbReference type="Gene3D" id="3.30.200.20">
    <property type="entry name" value="Phosphorylase Kinase, domain 1"/>
    <property type="match status" value="1"/>
</dbReference>
<feature type="domain" description="Protein kinase" evidence="11">
    <location>
        <begin position="209"/>
        <end position="467"/>
    </location>
</feature>
<dbReference type="FunFam" id="1.10.510.10:FF:000006">
    <property type="entry name" value="Serine/threonine-protein kinase WNK1 isoform 2"/>
    <property type="match status" value="1"/>
</dbReference>
<evidence type="ECO:0000256" key="6">
    <source>
        <dbReference type="ARBA" id="ARBA00022777"/>
    </source>
</evidence>
<dbReference type="CDD" id="cd13983">
    <property type="entry name" value="STKc_WNK"/>
    <property type="match status" value="1"/>
</dbReference>
<feature type="compositionally biased region" description="Low complexity" evidence="10">
    <location>
        <begin position="1132"/>
        <end position="1141"/>
    </location>
</feature>
<dbReference type="InterPro" id="IPR024678">
    <property type="entry name" value="Kinase_OSR1/WNK_CCT"/>
</dbReference>
<accession>A0A915MY09</accession>
<evidence type="ECO:0000256" key="3">
    <source>
        <dbReference type="ARBA" id="ARBA00022527"/>
    </source>
</evidence>
<proteinExistence type="predicted"/>
<dbReference type="Proteomes" id="UP000887561">
    <property type="component" value="Unplaced"/>
</dbReference>
<dbReference type="GO" id="GO:0004674">
    <property type="term" value="F:protein serine/threonine kinase activity"/>
    <property type="evidence" value="ECO:0007669"/>
    <property type="project" value="UniProtKB-KW"/>
</dbReference>
<feature type="compositionally biased region" description="Acidic residues" evidence="10">
    <location>
        <begin position="1142"/>
        <end position="1152"/>
    </location>
</feature>
<dbReference type="GO" id="GO:0005524">
    <property type="term" value="F:ATP binding"/>
    <property type="evidence" value="ECO:0007669"/>
    <property type="project" value="UniProtKB-KW"/>
</dbReference>
<evidence type="ECO:0000256" key="7">
    <source>
        <dbReference type="ARBA" id="ARBA00022840"/>
    </source>
</evidence>
<name>A0A915MY09_MELJA</name>
<feature type="compositionally biased region" description="Polar residues" evidence="10">
    <location>
        <begin position="14"/>
        <end position="46"/>
    </location>
</feature>
<comment type="catalytic activity">
    <reaction evidence="9">
        <text>L-seryl-[protein] + ATP = O-phospho-L-seryl-[protein] + ADP + H(+)</text>
        <dbReference type="Rhea" id="RHEA:17989"/>
        <dbReference type="Rhea" id="RHEA-COMP:9863"/>
        <dbReference type="Rhea" id="RHEA-COMP:11604"/>
        <dbReference type="ChEBI" id="CHEBI:15378"/>
        <dbReference type="ChEBI" id="CHEBI:29999"/>
        <dbReference type="ChEBI" id="CHEBI:30616"/>
        <dbReference type="ChEBI" id="CHEBI:83421"/>
        <dbReference type="ChEBI" id="CHEBI:456216"/>
        <dbReference type="EC" id="2.7.11.1"/>
    </reaction>
</comment>
<dbReference type="WBParaSite" id="scaffold622_cov424.g1439">
    <property type="protein sequence ID" value="scaffold622_cov424.g1439"/>
    <property type="gene ID" value="scaffold622_cov424.g1439"/>
</dbReference>
<feature type="compositionally biased region" description="Basic and acidic residues" evidence="10">
    <location>
        <begin position="177"/>
        <end position="188"/>
    </location>
</feature>
<dbReference type="PANTHER" id="PTHR13902">
    <property type="entry name" value="SERINE/THREONINE-PROTEIN KINASE WNK WITH NO LYSINE -RELATED"/>
    <property type="match status" value="1"/>
</dbReference>
<sequence length="1324" mass="150246">MENSINGDVKNISGRKTTNSAQTNGQTHIPASNHSSPARNPLNSNLGVARRRRTVIKRGNEPPAATSSSNAWDSHTCLSAEEKSRLEAVQREWRLSRPKAKQQLWSKQFSTGSGAPSPADTLVGTPPTAIPSPIFQQLNLAKLPVVSEALKQNAIDSVDAITPITLIPAAAVAEIKQQEEEERRKLSEDYDEDYDEEKPIDKSPDGRFLKFDEELGRGSFKTVYRGLDTETGVAVAWCELQEQKLSKPERQRFRDEAEMLKGLQHPNIVKFYDYWERTDGKRKYIVLITELMTSGTLKLYLKRFKRINVKVLKSWCRQILKGLYFLHTRQPPVIHRDLKCDNIFITGTTGSVKIGDLGLATLKNKSHAKSVIGTPEFMAPEMYEEQYDEEVDVYAFGMCLLEMVTGEYPYSECQYAAQVYRKVVSGVKPACFDRIQNPEIKEIIDRCIRTNKDERSTVRQLLNDEFFMSEEQFGIRIDIQNREQDLIGTNNEVIHMQLYVIDERKRAQYKFKENEGLLFSFDIEVDKAEEIVHQMVEQQLIPDSDIKHITKLIKDKVDCFKRDREFRLRQLQLQQQASEILTPAVVPTAAVVIVAPTTACVVGTAPILNTATSLAHLAEALAASSQATAATTTTNIITNGVTNNASNIVVQPQPSGNVKSTCFERIQNPEIKEIIDRVTNEKNNLDQASSTQQLLNGEEDEQCGGIRIDIQNREQDLAGTNNEIHMQLYVIDERKRALYKFKENEGLLFSFDIEVDKAEEIVQQMVEQQLIPDSDIKHITKLIKDKPPVASSSTTTNVPPTSIPPPVVNNVVPVAAPVVPPPPAPTPSLNSTTSLAHLAEALAASTQVKCSSSLQPKDFLQIYLCKNCRERGWPLQLPSYGDLLNMDDKSEKQTPIITLGDLLRTPEKQPTLSDFRRMDKFIFWISTLFILIPLIEISNQGDTSKWNKAKQMFNRNHSKSKNSEPSERDRLLERLKDTDAIFDKITSEGNGLQDSGIGGSTGPKDDKNGEKFSKKNSGKITNKFKKLLKKKSIKEKGKEVIIEGEPEKEAEMINQGEDNLKNIGENDMFSNLENELKSGLASFRFPLNTIHEDEEGFNNEGASSRRSLLDIALDNLEDDLENYESGNEAMQNNDQQNSEVNENVEIEEENEIKDEPSHSNKNQDNSGMNKRNKEIVEDDQNNDLVSVEPEFHIPDIEPYIHNHDLKEFNNFVLKSNEELYKLYHKSTNFYQLILITENLFFDEMNTKILLNFIEIVKEKQNSKIIKHFKNIASLKRFRKKLVSKLKKMRNSLDGNHDKIGLEKKKEKVRIFNLLNLFGRAIDWC</sequence>
<evidence type="ECO:0000256" key="8">
    <source>
        <dbReference type="ARBA" id="ARBA00047899"/>
    </source>
</evidence>
<dbReference type="PROSITE" id="PS00108">
    <property type="entry name" value="PROTEIN_KINASE_ST"/>
    <property type="match status" value="1"/>
</dbReference>
<feature type="compositionally biased region" description="Basic and acidic residues" evidence="10">
    <location>
        <begin position="1003"/>
        <end position="1013"/>
    </location>
</feature>
<evidence type="ECO:0000256" key="1">
    <source>
        <dbReference type="ARBA" id="ARBA00001946"/>
    </source>
</evidence>
<dbReference type="Pfam" id="PF12202">
    <property type="entry name" value="OSR1_C"/>
    <property type="match status" value="2"/>
</dbReference>
<feature type="compositionally biased region" description="Polar residues" evidence="10">
    <location>
        <begin position="1159"/>
        <end position="1169"/>
    </location>
</feature>
<dbReference type="SUPFAM" id="SSF56112">
    <property type="entry name" value="Protein kinase-like (PK-like)"/>
    <property type="match status" value="1"/>
</dbReference>
<dbReference type="FunFam" id="3.30.200.20:FF:000010">
    <property type="entry name" value="Serine/threonine-protein kinase WNK1 isoform 2"/>
    <property type="match status" value="1"/>
</dbReference>
<dbReference type="InterPro" id="IPR000719">
    <property type="entry name" value="Prot_kinase_dom"/>
</dbReference>
<dbReference type="Pfam" id="PF00069">
    <property type="entry name" value="Pkinase"/>
    <property type="match status" value="1"/>
</dbReference>
<keyword evidence="6" id="KW-0418">Kinase</keyword>
<evidence type="ECO:0000313" key="13">
    <source>
        <dbReference type="WBParaSite" id="scaffold622_cov424.g1439"/>
    </source>
</evidence>
<evidence type="ECO:0000256" key="4">
    <source>
        <dbReference type="ARBA" id="ARBA00022679"/>
    </source>
</evidence>
<dbReference type="SMART" id="SM00220">
    <property type="entry name" value="S_TKc"/>
    <property type="match status" value="1"/>
</dbReference>
<dbReference type="EC" id="2.7.11.1" evidence="2"/>
<comment type="catalytic activity">
    <reaction evidence="8">
        <text>L-threonyl-[protein] + ATP = O-phospho-L-threonyl-[protein] + ADP + H(+)</text>
        <dbReference type="Rhea" id="RHEA:46608"/>
        <dbReference type="Rhea" id="RHEA-COMP:11060"/>
        <dbReference type="Rhea" id="RHEA-COMP:11605"/>
        <dbReference type="ChEBI" id="CHEBI:15378"/>
        <dbReference type="ChEBI" id="CHEBI:30013"/>
        <dbReference type="ChEBI" id="CHEBI:30616"/>
        <dbReference type="ChEBI" id="CHEBI:61977"/>
        <dbReference type="ChEBI" id="CHEBI:456216"/>
        <dbReference type="EC" id="2.7.11.1"/>
    </reaction>
</comment>
<keyword evidence="7" id="KW-0067">ATP-binding</keyword>
<keyword evidence="5" id="KW-0547">Nucleotide-binding</keyword>
<dbReference type="InterPro" id="IPR008271">
    <property type="entry name" value="Ser/Thr_kinase_AS"/>
</dbReference>
<feature type="region of interest" description="Disordered" evidence="10">
    <location>
        <begin position="1"/>
        <end position="49"/>
    </location>
</feature>
<feature type="region of interest" description="Disordered" evidence="10">
    <location>
        <begin position="177"/>
        <end position="205"/>
    </location>
</feature>
<keyword evidence="12" id="KW-1185">Reference proteome</keyword>
<dbReference type="PROSITE" id="PS50011">
    <property type="entry name" value="PROTEIN_KINASE_DOM"/>
    <property type="match status" value="1"/>
</dbReference>
<feature type="region of interest" description="Disordered" evidence="10">
    <location>
        <begin position="1128"/>
        <end position="1181"/>
    </location>
</feature>
<dbReference type="Gene3D" id="1.10.510.10">
    <property type="entry name" value="Transferase(Phosphotransferase) domain 1"/>
    <property type="match status" value="1"/>
</dbReference>
<organism evidence="12 13">
    <name type="scientific">Meloidogyne javanica</name>
    <name type="common">Root-knot nematode worm</name>
    <dbReference type="NCBI Taxonomy" id="6303"/>
    <lineage>
        <taxon>Eukaryota</taxon>
        <taxon>Metazoa</taxon>
        <taxon>Ecdysozoa</taxon>
        <taxon>Nematoda</taxon>
        <taxon>Chromadorea</taxon>
        <taxon>Rhabditida</taxon>
        <taxon>Tylenchina</taxon>
        <taxon>Tylenchomorpha</taxon>
        <taxon>Tylenchoidea</taxon>
        <taxon>Meloidogynidae</taxon>
        <taxon>Meloidogyninae</taxon>
        <taxon>Meloidogyne</taxon>
        <taxon>Meloidogyne incognita group</taxon>
    </lineage>
</organism>
<feature type="region of interest" description="Disordered" evidence="10">
    <location>
        <begin position="987"/>
        <end position="1016"/>
    </location>
</feature>
<dbReference type="InterPro" id="IPR011009">
    <property type="entry name" value="Kinase-like_dom_sf"/>
</dbReference>
<evidence type="ECO:0000256" key="10">
    <source>
        <dbReference type="SAM" id="MobiDB-lite"/>
    </source>
</evidence>
<evidence type="ECO:0000256" key="2">
    <source>
        <dbReference type="ARBA" id="ARBA00012513"/>
    </source>
</evidence>
<evidence type="ECO:0000259" key="11">
    <source>
        <dbReference type="PROSITE" id="PS50011"/>
    </source>
</evidence>
<protein>
    <recommendedName>
        <fullName evidence="2">non-specific serine/threonine protein kinase</fullName>
        <ecNumber evidence="2">2.7.11.1</ecNumber>
    </recommendedName>
</protein>
<keyword evidence="3" id="KW-0723">Serine/threonine-protein kinase</keyword>
<evidence type="ECO:0000256" key="5">
    <source>
        <dbReference type="ARBA" id="ARBA00022741"/>
    </source>
</evidence>
<reference evidence="13" key="1">
    <citation type="submission" date="2022-11" db="UniProtKB">
        <authorList>
            <consortium name="WormBaseParasite"/>
        </authorList>
    </citation>
    <scope>IDENTIFICATION</scope>
</reference>
<dbReference type="InterPro" id="IPR050588">
    <property type="entry name" value="WNK_Ser-Thr_kinase"/>
</dbReference>
<keyword evidence="4" id="KW-0808">Transferase</keyword>
<comment type="cofactor">
    <cofactor evidence="1">
        <name>Mg(2+)</name>
        <dbReference type="ChEBI" id="CHEBI:18420"/>
    </cofactor>
</comment>
<evidence type="ECO:0000256" key="9">
    <source>
        <dbReference type="ARBA" id="ARBA00048679"/>
    </source>
</evidence>